<dbReference type="EMBL" id="JAMDMJ010000021">
    <property type="protein sequence ID" value="MCY9597378.1"/>
    <property type="molecule type" value="Genomic_DNA"/>
</dbReference>
<feature type="region of interest" description="Disordered" evidence="1">
    <location>
        <begin position="1"/>
        <end position="28"/>
    </location>
</feature>
<sequence>MQERGPGAERAAVPGGFHPGEGRGGGGFASPNPLGVIAVYSAMMGVFVAITYYVEKRGRRRKHAKSGTAQSKPKVV</sequence>
<evidence type="ECO:0000256" key="2">
    <source>
        <dbReference type="SAM" id="Phobius"/>
    </source>
</evidence>
<keyword evidence="2" id="KW-0812">Transmembrane</keyword>
<dbReference type="RefSeq" id="WP_241688826.1">
    <property type="nucleotide sequence ID" value="NZ_CP026520.1"/>
</dbReference>
<feature type="compositionally biased region" description="Gly residues" evidence="1">
    <location>
        <begin position="17"/>
        <end position="28"/>
    </location>
</feature>
<dbReference type="Proteomes" id="UP001527202">
    <property type="component" value="Unassembled WGS sequence"/>
</dbReference>
<proteinExistence type="predicted"/>
<dbReference type="GeneID" id="95379091"/>
<reference evidence="3 4" key="1">
    <citation type="submission" date="2022-05" db="EMBL/GenBank/DDBJ databases">
        <title>Genome Sequencing of Bee-Associated Microbes.</title>
        <authorList>
            <person name="Dunlap C."/>
        </authorList>
    </citation>
    <scope>NUCLEOTIDE SEQUENCE [LARGE SCALE GENOMIC DNA]</scope>
    <source>
        <strain evidence="3 4">NRRL B-23120</strain>
    </source>
</reference>
<evidence type="ECO:0000313" key="3">
    <source>
        <dbReference type="EMBL" id="MCY9597378.1"/>
    </source>
</evidence>
<name>A0ABT4FFT1_9BACL</name>
<gene>
    <name evidence="3" type="ORF">M5X16_16575</name>
</gene>
<evidence type="ECO:0000313" key="4">
    <source>
        <dbReference type="Proteomes" id="UP001527202"/>
    </source>
</evidence>
<feature type="transmembrane region" description="Helical" evidence="2">
    <location>
        <begin position="34"/>
        <end position="54"/>
    </location>
</feature>
<evidence type="ECO:0000256" key="1">
    <source>
        <dbReference type="SAM" id="MobiDB-lite"/>
    </source>
</evidence>
<keyword evidence="2" id="KW-0472">Membrane</keyword>
<keyword evidence="2" id="KW-1133">Transmembrane helix</keyword>
<accession>A0ABT4FFT1</accession>
<keyword evidence="4" id="KW-1185">Reference proteome</keyword>
<protein>
    <submittedName>
        <fullName evidence="3">Uncharacterized protein</fullName>
    </submittedName>
</protein>
<organism evidence="3 4">
    <name type="scientific">Paenibacillus chitinolyticus</name>
    <dbReference type="NCBI Taxonomy" id="79263"/>
    <lineage>
        <taxon>Bacteria</taxon>
        <taxon>Bacillati</taxon>
        <taxon>Bacillota</taxon>
        <taxon>Bacilli</taxon>
        <taxon>Bacillales</taxon>
        <taxon>Paenibacillaceae</taxon>
        <taxon>Paenibacillus</taxon>
    </lineage>
</organism>
<comment type="caution">
    <text evidence="3">The sequence shown here is derived from an EMBL/GenBank/DDBJ whole genome shotgun (WGS) entry which is preliminary data.</text>
</comment>